<accession>A0A5M9JZX1</accession>
<proteinExistence type="predicted"/>
<organism evidence="1 2">
    <name type="scientific">Monilinia fructicola</name>
    <name type="common">Brown rot fungus</name>
    <name type="synonym">Ciboria fructicola</name>
    <dbReference type="NCBI Taxonomy" id="38448"/>
    <lineage>
        <taxon>Eukaryota</taxon>
        <taxon>Fungi</taxon>
        <taxon>Dikarya</taxon>
        <taxon>Ascomycota</taxon>
        <taxon>Pezizomycotina</taxon>
        <taxon>Leotiomycetes</taxon>
        <taxon>Helotiales</taxon>
        <taxon>Sclerotiniaceae</taxon>
        <taxon>Monilinia</taxon>
    </lineage>
</organism>
<reference evidence="1 2" key="1">
    <citation type="submission" date="2019-06" db="EMBL/GenBank/DDBJ databases">
        <title>Genome Sequence of the Brown Rot Fungal Pathogen Monilinia fructicola.</title>
        <authorList>
            <person name="De Miccolis Angelini R.M."/>
            <person name="Landi L."/>
            <person name="Abate D."/>
            <person name="Pollastro S."/>
            <person name="Romanazzi G."/>
            <person name="Faretra F."/>
        </authorList>
    </citation>
    <scope>NUCLEOTIDE SEQUENCE [LARGE SCALE GENOMIC DNA]</scope>
    <source>
        <strain evidence="1 2">Mfrc123</strain>
    </source>
</reference>
<gene>
    <name evidence="1" type="ORF">EYC84_003745</name>
</gene>
<evidence type="ECO:0000313" key="1">
    <source>
        <dbReference type="EMBL" id="KAA8573252.1"/>
    </source>
</evidence>
<name>A0A5M9JZX1_MONFR</name>
<dbReference type="Proteomes" id="UP000322873">
    <property type="component" value="Unassembled WGS sequence"/>
</dbReference>
<evidence type="ECO:0000313" key="2">
    <source>
        <dbReference type="Proteomes" id="UP000322873"/>
    </source>
</evidence>
<dbReference type="AlphaFoldDB" id="A0A5M9JZX1"/>
<dbReference type="EMBL" id="VICG01000004">
    <property type="protein sequence ID" value="KAA8573252.1"/>
    <property type="molecule type" value="Genomic_DNA"/>
</dbReference>
<keyword evidence="2" id="KW-1185">Reference proteome</keyword>
<protein>
    <submittedName>
        <fullName evidence="1">Uncharacterized protein</fullName>
    </submittedName>
</protein>
<sequence>MDPETSRNHVETVSTLLASLLPPSATPLSNHSPISLLEINKLIAKDDRMPSLVSGFIYGVAHANCLTYKCLRVI</sequence>
<comment type="caution">
    <text evidence="1">The sequence shown here is derived from an EMBL/GenBank/DDBJ whole genome shotgun (WGS) entry which is preliminary data.</text>
</comment>